<evidence type="ECO:0000256" key="3">
    <source>
        <dbReference type="ARBA" id="ARBA00022833"/>
    </source>
</evidence>
<dbReference type="InterPro" id="IPR013083">
    <property type="entry name" value="Znf_RING/FYVE/PHD"/>
</dbReference>
<dbReference type="CDD" id="cd16449">
    <property type="entry name" value="RING-HC"/>
    <property type="match status" value="1"/>
</dbReference>
<evidence type="ECO:0000256" key="1">
    <source>
        <dbReference type="ARBA" id="ARBA00022723"/>
    </source>
</evidence>
<feature type="coiled-coil region" evidence="5">
    <location>
        <begin position="810"/>
        <end position="844"/>
    </location>
</feature>
<dbReference type="InterPro" id="IPR001841">
    <property type="entry name" value="Znf_RING"/>
</dbReference>
<dbReference type="InterPro" id="IPR047134">
    <property type="entry name" value="RNF4"/>
</dbReference>
<organism evidence="7 8">
    <name type="scientific">Oikopleura dioica</name>
    <name type="common">Tunicate</name>
    <dbReference type="NCBI Taxonomy" id="34765"/>
    <lineage>
        <taxon>Eukaryota</taxon>
        <taxon>Metazoa</taxon>
        <taxon>Chordata</taxon>
        <taxon>Tunicata</taxon>
        <taxon>Appendicularia</taxon>
        <taxon>Copelata</taxon>
        <taxon>Oikopleuridae</taxon>
        <taxon>Oikopleura</taxon>
    </lineage>
</organism>
<dbReference type="PROSITE" id="PS50089">
    <property type="entry name" value="ZF_RING_2"/>
    <property type="match status" value="2"/>
</dbReference>
<protein>
    <submittedName>
        <fullName evidence="7">Oidioi.mRNA.OKI2018_I69.PAR.g11447.t1.cds</fullName>
    </submittedName>
</protein>
<evidence type="ECO:0000256" key="5">
    <source>
        <dbReference type="SAM" id="Coils"/>
    </source>
</evidence>
<evidence type="ECO:0000256" key="4">
    <source>
        <dbReference type="PROSITE-ProRule" id="PRU00175"/>
    </source>
</evidence>
<dbReference type="EMBL" id="OU015568">
    <property type="protein sequence ID" value="CAG5087062.1"/>
    <property type="molecule type" value="Genomic_DNA"/>
</dbReference>
<dbReference type="Proteomes" id="UP001158576">
    <property type="component" value="Chromosome PAR"/>
</dbReference>
<dbReference type="Pfam" id="PF13445">
    <property type="entry name" value="zf-RING_UBOX"/>
    <property type="match status" value="2"/>
</dbReference>
<keyword evidence="1" id="KW-0479">Metal-binding</keyword>
<evidence type="ECO:0000256" key="2">
    <source>
        <dbReference type="ARBA" id="ARBA00022771"/>
    </source>
</evidence>
<dbReference type="InterPro" id="IPR027370">
    <property type="entry name" value="Znf-RING_euk"/>
</dbReference>
<keyword evidence="8" id="KW-1185">Reference proteome</keyword>
<reference evidence="7 8" key="1">
    <citation type="submission" date="2021-04" db="EMBL/GenBank/DDBJ databases">
        <authorList>
            <person name="Bliznina A."/>
        </authorList>
    </citation>
    <scope>NUCLEOTIDE SEQUENCE [LARGE SCALE GENOMIC DNA]</scope>
</reference>
<accession>A0ABN7RVR1</accession>
<sequence length="908" mass="102615">MSDDDIEQIRKIQCQLISTGVIPMSRFSTPLMIKLYEAIIRAVVPTNVDEETIGNLAQKVGASSKTLDRHASQHIEELKKTIKDNAERIAKSKCAHVMLDHQYMKRGADHETKRCGVLLILTDSDILPHRVLLGYISINSTKMDMNIQPITNLLKSYNLFDYVKKGFVSISSDFAALNLCRELGPLNFSGCAAHTINNIISRMFTHHLSPKASIEYERCKNVFVHGSKNFQTPESHQYASLNCYLTARPIGKEAALLKAKLKLQYDDVNVTSTDIEIVAERYKKYPSLGSDFLTSTRFRKIIYSMSALLINFEVIADLERLSHPQHRLKVALPDKAFVEAAVDILVPLSTTMDLFDSDSKKINAGQLYDQYTKLIIFAVENIKNSIGYKKIISESLLITIAEQITDYTIDRNGCKTKTKVENRISSKELAQTFLWLPTRALDFEEVREALKEVPGSLLCSELDDVLESSTKDYIENAKKFIIALSESYDEPIASIPKESSKVSGIARKFPRLYKSSQDKTYQNESKTIESELFIYSQMGGEEDGIFDQFICEMMVKEIPECQWRYEFWSRQTSRMPLLSSVAIQVPTPEGVDPEAMNVILQYLANFGFVKTKAEELAQLKRENQKLKEEIEKSKDTLSCRVCFEYFGLSKLCTLPCGHIYCKECVKRFPKDPHLASVITCPTSVNRIPDDALNTRAVPPDELSDDDDFLEDGEIDDESDISVDYNDLHVDEAQDFEDYFYLPGDFSDNSDRFSGFGEEILYNDGDDILENPFETIMGRAFGRANRQPAAPNNAPAAANGALTANDVQSFATRVTQSMQSKDEQIKELKEEVDRLKEIIEGTDESKKDGRLCTLKCGVCLDIKKATEFSVNTPCGHCFCKTCNASLKGNRDFKCPKCRARVQRQTDIFV</sequence>
<proteinExistence type="predicted"/>
<dbReference type="InterPro" id="IPR017907">
    <property type="entry name" value="Znf_RING_CS"/>
</dbReference>
<dbReference type="PANTHER" id="PTHR23041:SF78">
    <property type="entry name" value="E3 UBIQUITIN-PROTEIN LIGASE RNF4"/>
    <property type="match status" value="1"/>
</dbReference>
<name>A0ABN7RVR1_OIKDI</name>
<feature type="domain" description="RING-type" evidence="6">
    <location>
        <begin position="855"/>
        <end position="897"/>
    </location>
</feature>
<dbReference type="PANTHER" id="PTHR23041">
    <property type="entry name" value="RING FINGER DOMAIN-CONTAINING"/>
    <property type="match status" value="1"/>
</dbReference>
<feature type="domain" description="RING-type" evidence="6">
    <location>
        <begin position="639"/>
        <end position="681"/>
    </location>
</feature>
<evidence type="ECO:0000259" key="6">
    <source>
        <dbReference type="PROSITE" id="PS50089"/>
    </source>
</evidence>
<evidence type="ECO:0000313" key="7">
    <source>
        <dbReference type="EMBL" id="CAG5087062.1"/>
    </source>
</evidence>
<keyword evidence="5" id="KW-0175">Coiled coil</keyword>
<dbReference type="SUPFAM" id="SSF57850">
    <property type="entry name" value="RING/U-box"/>
    <property type="match status" value="2"/>
</dbReference>
<keyword evidence="3" id="KW-0862">Zinc</keyword>
<keyword evidence="2 4" id="KW-0863">Zinc-finger</keyword>
<evidence type="ECO:0000313" key="8">
    <source>
        <dbReference type="Proteomes" id="UP001158576"/>
    </source>
</evidence>
<dbReference type="SMART" id="SM00184">
    <property type="entry name" value="RING"/>
    <property type="match status" value="2"/>
</dbReference>
<feature type="coiled-coil region" evidence="5">
    <location>
        <begin position="609"/>
        <end position="636"/>
    </location>
</feature>
<dbReference type="PROSITE" id="PS00518">
    <property type="entry name" value="ZF_RING_1"/>
    <property type="match status" value="1"/>
</dbReference>
<gene>
    <name evidence="7" type="ORF">OKIOD_LOCUS3005</name>
</gene>
<dbReference type="Gene3D" id="3.30.40.10">
    <property type="entry name" value="Zinc/RING finger domain, C3HC4 (zinc finger)"/>
    <property type="match status" value="2"/>
</dbReference>